<dbReference type="SUPFAM" id="SSF52922">
    <property type="entry name" value="TK C-terminal domain-like"/>
    <property type="match status" value="1"/>
</dbReference>
<dbReference type="Gene3D" id="3.40.50.920">
    <property type="match status" value="1"/>
</dbReference>
<dbReference type="Pfam" id="PF02780">
    <property type="entry name" value="Transketolase_C"/>
    <property type="match status" value="1"/>
</dbReference>
<feature type="binding site" evidence="10">
    <location>
        <position position="74"/>
    </location>
    <ligand>
        <name>thiamine diphosphate</name>
        <dbReference type="ChEBI" id="CHEBI:58937"/>
    </ligand>
</feature>
<comment type="cofactor">
    <cofactor evidence="10">
        <name>Mg(2+)</name>
        <dbReference type="ChEBI" id="CHEBI:18420"/>
    </cofactor>
    <text evidence="10">Binds 1 Mg(2+) ion per subunit.</text>
</comment>
<dbReference type="InterPro" id="IPR033248">
    <property type="entry name" value="Transketolase_C"/>
</dbReference>
<dbReference type="InterPro" id="IPR009014">
    <property type="entry name" value="Transketo_C/PFOR_II"/>
</dbReference>
<name>A0ABS9MPT4_9BURK</name>
<comment type="caution">
    <text evidence="12">The sequence shown here is derived from an EMBL/GenBank/DDBJ whole genome shotgun (WGS) entry which is preliminary data.</text>
</comment>
<protein>
    <recommendedName>
        <fullName evidence="10">1-deoxy-D-xylulose-5-phosphate synthase</fullName>
        <ecNumber evidence="10">2.2.1.7</ecNumber>
    </recommendedName>
    <alternativeName>
        <fullName evidence="10">1-deoxyxylulose-5-phosphate synthase</fullName>
        <shortName evidence="10">DXP synthase</shortName>
        <shortName evidence="10">DXPS</shortName>
    </alternativeName>
</protein>
<keyword evidence="5 10" id="KW-0479">Metal-binding</keyword>
<comment type="pathway">
    <text evidence="1 10">Metabolic intermediate biosynthesis; 1-deoxy-D-xylulose 5-phosphate biosynthesis; 1-deoxy-D-xylulose 5-phosphate from D-glyceraldehyde 3-phosphate and pyruvate: step 1/1.</text>
</comment>
<feature type="binding site" evidence="10">
    <location>
        <position position="367"/>
    </location>
    <ligand>
        <name>thiamine diphosphate</name>
        <dbReference type="ChEBI" id="CHEBI:58937"/>
    </ligand>
</feature>
<dbReference type="NCBIfam" id="TIGR00204">
    <property type="entry name" value="dxs"/>
    <property type="match status" value="1"/>
</dbReference>
<evidence type="ECO:0000256" key="2">
    <source>
        <dbReference type="ARBA" id="ARBA00011081"/>
    </source>
</evidence>
<dbReference type="InterPro" id="IPR005477">
    <property type="entry name" value="Dxylulose-5-P_synthase"/>
</dbReference>
<comment type="catalytic activity">
    <reaction evidence="10">
        <text>D-glyceraldehyde 3-phosphate + pyruvate + H(+) = 1-deoxy-D-xylulose 5-phosphate + CO2</text>
        <dbReference type="Rhea" id="RHEA:12605"/>
        <dbReference type="ChEBI" id="CHEBI:15361"/>
        <dbReference type="ChEBI" id="CHEBI:15378"/>
        <dbReference type="ChEBI" id="CHEBI:16526"/>
        <dbReference type="ChEBI" id="CHEBI:57792"/>
        <dbReference type="ChEBI" id="CHEBI:59776"/>
        <dbReference type="EC" id="2.2.1.7"/>
    </reaction>
</comment>
<dbReference type="Pfam" id="PF13292">
    <property type="entry name" value="DXP_synthase_N"/>
    <property type="match status" value="1"/>
</dbReference>
<dbReference type="InterPro" id="IPR005475">
    <property type="entry name" value="Transketolase-like_Pyr-bd"/>
</dbReference>
<dbReference type="SUPFAM" id="SSF52518">
    <property type="entry name" value="Thiamin diphosphate-binding fold (THDP-binding)"/>
    <property type="match status" value="2"/>
</dbReference>
<evidence type="ECO:0000256" key="6">
    <source>
        <dbReference type="ARBA" id="ARBA00022842"/>
    </source>
</evidence>
<dbReference type="InterPro" id="IPR029061">
    <property type="entry name" value="THDP-binding"/>
</dbReference>
<comment type="similarity">
    <text evidence="2 10">Belongs to the transketolase family. DXPS subfamily.</text>
</comment>
<dbReference type="NCBIfam" id="NF003933">
    <property type="entry name" value="PRK05444.2-2"/>
    <property type="match status" value="1"/>
</dbReference>
<dbReference type="EC" id="2.2.1.7" evidence="10"/>
<dbReference type="EMBL" id="JAKNCT010000003">
    <property type="protein sequence ID" value="MCG5030412.1"/>
    <property type="molecule type" value="Genomic_DNA"/>
</dbReference>
<keyword evidence="13" id="KW-1185">Reference proteome</keyword>
<comment type="function">
    <text evidence="10">Catalyzes the acyloin condensation reaction between C atoms 2 and 3 of pyruvate and glyceraldehyde 3-phosphate to yield 1-deoxy-D-xylulose-5-phosphate (DXP).</text>
</comment>
<evidence type="ECO:0000256" key="10">
    <source>
        <dbReference type="HAMAP-Rule" id="MF_00315"/>
    </source>
</evidence>
<feature type="binding site" evidence="10">
    <location>
        <position position="178"/>
    </location>
    <ligand>
        <name>Mg(2+)</name>
        <dbReference type="ChEBI" id="CHEBI:18420"/>
    </ligand>
</feature>
<organism evidence="12 13">
    <name type="scientific">Mesosutterella porci</name>
    <dbReference type="NCBI Taxonomy" id="2915351"/>
    <lineage>
        <taxon>Bacteria</taxon>
        <taxon>Pseudomonadati</taxon>
        <taxon>Pseudomonadota</taxon>
        <taxon>Betaproteobacteria</taxon>
        <taxon>Burkholderiales</taxon>
        <taxon>Sutterellaceae</taxon>
        <taxon>Mesosutterella</taxon>
    </lineage>
</organism>
<sequence>MGNLLDSIRSPEDLRKLPEEKLPELAAELRAFIVESVSKTGGHLASSLGAVELAIAIHYVFDTPDDRLVWDVGHQAYAHKILTGRREAMKGLRQTGGISGFPRRSESPFDAFGTGHSSTSISAVLGMAVGSYLSGHRDRWHIAVIGDGALTGGMAVEALNDAGSWKDRIRLLVILNDNNYSISAPVGALSRNLTKLVSAPAFMGARERSKRLLSSVPHLWDLAKRMEKQAVNFFSPPSSLFSTFDLNYFGPVDGHDIGYLVRVLRNLKELRGPMVLHVVTKKGKGYPPAEADPTAYHGVGRFDPVHGIAKAPASGPSYSAVFGRWACDTARRDPRFYAITPAMREGSGLVEYASLYPERFRDVSIAEQHAVTYAAGLACEGMKPVVAIYSTFAQRAFDQIEHDVALQGLPVLFAVDRAGIVGPDGTTHHGFFDIPLFRTLPGVTIFTPSDENEARLALNTAYSLDSTTMVRYPRGKGPGVPVSAGFETIPVGKARTLREIQPGVPAGQRVIFLAFGSMAWRLQKAAEELGAGLVDMRFAKPLDEEAVLKVARSCDCLVTAEEGALEGGAGDGTLELLASHGLSPRVLQFGIPDRWVPHGATEDLMRLCGLDTDSVVRRVRERLALP</sequence>
<dbReference type="RefSeq" id="WP_237978069.1">
    <property type="nucleotide sequence ID" value="NZ_JAKNCT010000003.1"/>
</dbReference>
<dbReference type="PROSITE" id="PS00801">
    <property type="entry name" value="TRANSKETOLASE_1"/>
    <property type="match status" value="1"/>
</dbReference>
<evidence type="ECO:0000256" key="8">
    <source>
        <dbReference type="ARBA" id="ARBA00023052"/>
    </source>
</evidence>
<evidence type="ECO:0000259" key="11">
    <source>
        <dbReference type="SMART" id="SM00861"/>
    </source>
</evidence>
<dbReference type="GO" id="GO:0008661">
    <property type="term" value="F:1-deoxy-D-xylulose-5-phosphate synthase activity"/>
    <property type="evidence" value="ECO:0007669"/>
    <property type="project" value="UniProtKB-EC"/>
</dbReference>
<feature type="binding site" evidence="10">
    <location>
        <position position="286"/>
    </location>
    <ligand>
        <name>thiamine diphosphate</name>
        <dbReference type="ChEBI" id="CHEBI:58937"/>
    </ligand>
</feature>
<evidence type="ECO:0000256" key="3">
    <source>
        <dbReference type="ARBA" id="ARBA00011738"/>
    </source>
</evidence>
<proteinExistence type="inferred from homology"/>
<accession>A0ABS9MPT4</accession>
<evidence type="ECO:0000256" key="7">
    <source>
        <dbReference type="ARBA" id="ARBA00022977"/>
    </source>
</evidence>
<keyword evidence="6 10" id="KW-0460">Magnesium</keyword>
<reference evidence="12 13" key="1">
    <citation type="submission" date="2022-02" db="EMBL/GenBank/DDBJ databases">
        <title>Mesosutterella porci, a novel member of the family Sutterellaceae from pig feces.</title>
        <authorList>
            <person name="Wylensek D."/>
            <person name="Clavel T."/>
        </authorList>
    </citation>
    <scope>NUCLEOTIDE SEQUENCE [LARGE SCALE GENOMIC DNA]</scope>
    <source>
        <strain evidence="13">oilRF-744-wt-GAM-9</strain>
    </source>
</reference>
<evidence type="ECO:0000256" key="1">
    <source>
        <dbReference type="ARBA" id="ARBA00004980"/>
    </source>
</evidence>
<evidence type="ECO:0000313" key="12">
    <source>
        <dbReference type="EMBL" id="MCG5030412.1"/>
    </source>
</evidence>
<feature type="binding site" evidence="10">
    <location>
        <begin position="148"/>
        <end position="149"/>
    </location>
    <ligand>
        <name>thiamine diphosphate</name>
        <dbReference type="ChEBI" id="CHEBI:58937"/>
    </ligand>
</feature>
<evidence type="ECO:0000256" key="4">
    <source>
        <dbReference type="ARBA" id="ARBA00022679"/>
    </source>
</evidence>
<comment type="subunit">
    <text evidence="3 10">Homodimer.</text>
</comment>
<evidence type="ECO:0000256" key="9">
    <source>
        <dbReference type="ARBA" id="ARBA00023229"/>
    </source>
</evidence>
<dbReference type="InterPro" id="IPR049557">
    <property type="entry name" value="Transketolase_CS"/>
</dbReference>
<dbReference type="SMART" id="SM00861">
    <property type="entry name" value="Transket_pyr"/>
    <property type="match status" value="1"/>
</dbReference>
<gene>
    <name evidence="10 12" type="primary">dxs</name>
    <name evidence="12" type="ORF">MAF45_02985</name>
</gene>
<feature type="binding site" evidence="10">
    <location>
        <position position="147"/>
    </location>
    <ligand>
        <name>Mg(2+)</name>
        <dbReference type="ChEBI" id="CHEBI:18420"/>
    </ligand>
</feature>
<keyword evidence="4 10" id="KW-0808">Transferase</keyword>
<keyword evidence="7 10" id="KW-0784">Thiamine biosynthesis</keyword>
<dbReference type="CDD" id="cd07033">
    <property type="entry name" value="TPP_PYR_DXS_TK_like"/>
    <property type="match status" value="1"/>
</dbReference>
<comment type="cofactor">
    <cofactor evidence="10">
        <name>thiamine diphosphate</name>
        <dbReference type="ChEBI" id="CHEBI:58937"/>
    </cofactor>
    <text evidence="10">Binds 1 thiamine pyrophosphate per subunit.</text>
</comment>
<keyword evidence="8 10" id="KW-0786">Thiamine pyrophosphate</keyword>
<feature type="binding site" evidence="10">
    <location>
        <position position="178"/>
    </location>
    <ligand>
        <name>thiamine diphosphate</name>
        <dbReference type="ChEBI" id="CHEBI:58937"/>
    </ligand>
</feature>
<dbReference type="PANTHER" id="PTHR43322:SF5">
    <property type="entry name" value="1-DEOXY-D-XYLULOSE-5-PHOSPHATE SYNTHASE, CHLOROPLASTIC"/>
    <property type="match status" value="1"/>
</dbReference>
<dbReference type="Pfam" id="PF02779">
    <property type="entry name" value="Transket_pyr"/>
    <property type="match status" value="1"/>
</dbReference>
<feature type="domain" description="Transketolase-like pyrimidine-binding" evidence="11">
    <location>
        <begin position="316"/>
        <end position="480"/>
    </location>
</feature>
<dbReference type="Gene3D" id="3.40.50.970">
    <property type="match status" value="2"/>
</dbReference>
<feature type="binding site" evidence="10">
    <location>
        <begin position="115"/>
        <end position="117"/>
    </location>
    <ligand>
        <name>thiamine diphosphate</name>
        <dbReference type="ChEBI" id="CHEBI:58937"/>
    </ligand>
</feature>
<dbReference type="HAMAP" id="MF_00315">
    <property type="entry name" value="DXP_synth"/>
    <property type="match status" value="1"/>
</dbReference>
<keyword evidence="9 10" id="KW-0414">Isoprene biosynthesis</keyword>
<dbReference type="Proteomes" id="UP001297600">
    <property type="component" value="Unassembled WGS sequence"/>
</dbReference>
<dbReference type="CDD" id="cd02007">
    <property type="entry name" value="TPP_DXS"/>
    <property type="match status" value="1"/>
</dbReference>
<evidence type="ECO:0000313" key="13">
    <source>
        <dbReference type="Proteomes" id="UP001297600"/>
    </source>
</evidence>
<evidence type="ECO:0000256" key="5">
    <source>
        <dbReference type="ARBA" id="ARBA00022723"/>
    </source>
</evidence>
<dbReference type="PANTHER" id="PTHR43322">
    <property type="entry name" value="1-D-DEOXYXYLULOSE 5-PHOSPHATE SYNTHASE-RELATED"/>
    <property type="match status" value="1"/>
</dbReference>